<protein>
    <submittedName>
        <fullName evidence="2">Tripartite-type tricarboxylate transporter receptor subunit TctC</fullName>
    </submittedName>
</protein>
<dbReference type="PROSITE" id="PS51318">
    <property type="entry name" value="TAT"/>
    <property type="match status" value="1"/>
</dbReference>
<name>A0A840YLV3_9PROT</name>
<dbReference type="RefSeq" id="WP_184521258.1">
    <property type="nucleotide sequence ID" value="NZ_JACIJD010000031.1"/>
</dbReference>
<comment type="caution">
    <text evidence="2">The sequence shown here is derived from an EMBL/GenBank/DDBJ whole genome shotgun (WGS) entry which is preliminary data.</text>
</comment>
<dbReference type="InterPro" id="IPR042100">
    <property type="entry name" value="Bug_dom1"/>
</dbReference>
<comment type="similarity">
    <text evidence="1">Belongs to the UPF0065 (bug) family.</text>
</comment>
<dbReference type="SUPFAM" id="SSF53850">
    <property type="entry name" value="Periplasmic binding protein-like II"/>
    <property type="match status" value="1"/>
</dbReference>
<evidence type="ECO:0000313" key="3">
    <source>
        <dbReference type="Proteomes" id="UP000580654"/>
    </source>
</evidence>
<accession>A0A840YLV3</accession>
<gene>
    <name evidence="2" type="ORF">FHS87_004232</name>
</gene>
<organism evidence="2 3">
    <name type="scientific">Muricoccus pecuniae</name>
    <dbReference type="NCBI Taxonomy" id="693023"/>
    <lineage>
        <taxon>Bacteria</taxon>
        <taxon>Pseudomonadati</taxon>
        <taxon>Pseudomonadota</taxon>
        <taxon>Alphaproteobacteria</taxon>
        <taxon>Acetobacterales</taxon>
        <taxon>Roseomonadaceae</taxon>
        <taxon>Muricoccus</taxon>
    </lineage>
</organism>
<evidence type="ECO:0000256" key="1">
    <source>
        <dbReference type="ARBA" id="ARBA00006987"/>
    </source>
</evidence>
<reference evidence="2 3" key="1">
    <citation type="submission" date="2020-08" db="EMBL/GenBank/DDBJ databases">
        <title>Genomic Encyclopedia of Type Strains, Phase IV (KMG-IV): sequencing the most valuable type-strain genomes for metagenomic binning, comparative biology and taxonomic classification.</title>
        <authorList>
            <person name="Goeker M."/>
        </authorList>
    </citation>
    <scope>NUCLEOTIDE SEQUENCE [LARGE SCALE GENOMIC DNA]</scope>
    <source>
        <strain evidence="2 3">DSM 25622</strain>
    </source>
</reference>
<dbReference type="Pfam" id="PF03401">
    <property type="entry name" value="TctC"/>
    <property type="match status" value="1"/>
</dbReference>
<dbReference type="PANTHER" id="PTHR42928">
    <property type="entry name" value="TRICARBOXYLATE-BINDING PROTEIN"/>
    <property type="match status" value="1"/>
</dbReference>
<dbReference type="InterPro" id="IPR006311">
    <property type="entry name" value="TAT_signal"/>
</dbReference>
<dbReference type="Gene3D" id="3.40.190.150">
    <property type="entry name" value="Bordetella uptake gene, domain 1"/>
    <property type="match status" value="1"/>
</dbReference>
<sequence>MSAQTASTEVQAIQLAEHEATAAASTSSRRAILLGAAAAVLATGSVTAQPASAHWPQRSVRVIVPYPAGGTADLAARLLFGSVVTRLGQAFVIENRSGATGTIGAAVAAQAPPDGYTVLYDATGLSVTPALFARLPYDPLRDLVPVFRAVTVPQLVLVNSSSPVRDIAGLIELARQGRSGLDTGSAGNGSLQHLVLERFSRAAGIKLNHVPYRGGAPAVNDLIAGQIQLFFGNVNVSAPFVRDGLLRALAHTGRGRLAALPEVLPLSDTLPGFETYEWNGVFLPKGTPQAIVEGLNAALNAALGEPELAEKLRAADLQAAPNTPAEFAAFFRDQCTTWQGFVREVGIRLE</sequence>
<proteinExistence type="inferred from homology"/>
<keyword evidence="3" id="KW-1185">Reference proteome</keyword>
<dbReference type="InterPro" id="IPR005064">
    <property type="entry name" value="BUG"/>
</dbReference>
<dbReference type="PANTHER" id="PTHR42928:SF5">
    <property type="entry name" value="BLR1237 PROTEIN"/>
    <property type="match status" value="1"/>
</dbReference>
<dbReference type="PIRSF" id="PIRSF017082">
    <property type="entry name" value="YflP"/>
    <property type="match status" value="1"/>
</dbReference>
<dbReference type="Gene3D" id="3.40.190.10">
    <property type="entry name" value="Periplasmic binding protein-like II"/>
    <property type="match status" value="1"/>
</dbReference>
<evidence type="ECO:0000313" key="2">
    <source>
        <dbReference type="EMBL" id="MBB5696162.1"/>
    </source>
</evidence>
<dbReference type="Proteomes" id="UP000580654">
    <property type="component" value="Unassembled WGS sequence"/>
</dbReference>
<keyword evidence="2" id="KW-0675">Receptor</keyword>
<dbReference type="AlphaFoldDB" id="A0A840YLV3"/>
<dbReference type="EMBL" id="JACIJD010000031">
    <property type="protein sequence ID" value="MBB5696162.1"/>
    <property type="molecule type" value="Genomic_DNA"/>
</dbReference>